<dbReference type="GeneID" id="25317924"/>
<dbReference type="RefSeq" id="XP_013327005.1">
    <property type="nucleotide sequence ID" value="XM_013471551.1"/>
</dbReference>
<protein>
    <recommendedName>
        <fullName evidence="8">Digeranylgeranylglyceryl phosphate synthase</fullName>
    </recommendedName>
</protein>
<keyword evidence="4 5" id="KW-0472">Membrane</keyword>
<dbReference type="InterPro" id="IPR044878">
    <property type="entry name" value="UbiA_sf"/>
</dbReference>
<dbReference type="InterPro" id="IPR000537">
    <property type="entry name" value="UbiA_prenyltransferase"/>
</dbReference>
<feature type="transmembrane region" description="Helical" evidence="5">
    <location>
        <begin position="228"/>
        <end position="245"/>
    </location>
</feature>
<dbReference type="CDD" id="cd13965">
    <property type="entry name" value="PT_UbiA_3"/>
    <property type="match status" value="1"/>
</dbReference>
<evidence type="ECO:0008006" key="8">
    <source>
        <dbReference type="Google" id="ProtNLM"/>
    </source>
</evidence>
<keyword evidence="7" id="KW-1185">Reference proteome</keyword>
<feature type="transmembrane region" description="Helical" evidence="5">
    <location>
        <begin position="153"/>
        <end position="176"/>
    </location>
</feature>
<dbReference type="OrthoDB" id="434972at2759"/>
<dbReference type="Gene3D" id="1.10.357.140">
    <property type="entry name" value="UbiA prenyltransferase"/>
    <property type="match status" value="1"/>
</dbReference>
<dbReference type="InterPro" id="IPR050475">
    <property type="entry name" value="Prenyltransferase_related"/>
</dbReference>
<evidence type="ECO:0000313" key="7">
    <source>
        <dbReference type="Proteomes" id="UP000053958"/>
    </source>
</evidence>
<dbReference type="GO" id="GO:0016765">
    <property type="term" value="F:transferase activity, transferring alkyl or aryl (other than methyl) groups"/>
    <property type="evidence" value="ECO:0007669"/>
    <property type="project" value="InterPro"/>
</dbReference>
<gene>
    <name evidence="6" type="ORF">T310_5580</name>
</gene>
<feature type="transmembrane region" description="Helical" evidence="5">
    <location>
        <begin position="59"/>
        <end position="77"/>
    </location>
</feature>
<evidence type="ECO:0000256" key="1">
    <source>
        <dbReference type="ARBA" id="ARBA00004141"/>
    </source>
</evidence>
<evidence type="ECO:0000256" key="3">
    <source>
        <dbReference type="ARBA" id="ARBA00022989"/>
    </source>
</evidence>
<sequence>MGIAKQTFPDFYSFARFVKLLWLFTADDVLSILIPNVVCSLAIALAGSPFESRISQIEVLARIPTVVLWVWLNLLFFNVSNQIQDASIEEDRENKPWRPLPSQAITQPQARILYAALGPLVLITSAVTGGILPSISLQILTFAYNDLRLGDRWYFRNCINAGGYLSFLVGAVQAALNTCDLEYSDLSIRWLALIGCAVTTGIHAMDLYDQAGDSKRGRRTLPIAMGDALARNVLLVSMALVSLSASRVIGVSYASSGPTMALAAVISTRLRRLKPSVRADKATFKFWCLWIISLYLIPVLDKVWFSN</sequence>
<keyword evidence="3 5" id="KW-1133">Transmembrane helix</keyword>
<reference evidence="6 7" key="1">
    <citation type="submission" date="2015-04" db="EMBL/GenBank/DDBJ databases">
        <authorList>
            <person name="Heijne W.H."/>
            <person name="Fedorova N.D."/>
            <person name="Nierman W.C."/>
            <person name="Vollebregt A.W."/>
            <person name="Zhao Z."/>
            <person name="Wu L."/>
            <person name="Kumar M."/>
            <person name="Stam H."/>
            <person name="van den Berg M.A."/>
            <person name="Pel H.J."/>
        </authorList>
    </citation>
    <scope>NUCLEOTIDE SEQUENCE [LARGE SCALE GENOMIC DNA]</scope>
    <source>
        <strain evidence="6 7">CBS 393.64</strain>
    </source>
</reference>
<evidence type="ECO:0000313" key="6">
    <source>
        <dbReference type="EMBL" id="KKA20393.1"/>
    </source>
</evidence>
<feature type="transmembrane region" description="Helical" evidence="5">
    <location>
        <begin position="282"/>
        <end position="300"/>
    </location>
</feature>
<dbReference type="Proteomes" id="UP000053958">
    <property type="component" value="Unassembled WGS sequence"/>
</dbReference>
<name>A0A0F4YRZ9_RASE3</name>
<accession>A0A0F4YRZ9</accession>
<organism evidence="6 7">
    <name type="scientific">Rasamsonia emersonii (strain ATCC 16479 / CBS 393.64 / IMI 116815)</name>
    <dbReference type="NCBI Taxonomy" id="1408163"/>
    <lineage>
        <taxon>Eukaryota</taxon>
        <taxon>Fungi</taxon>
        <taxon>Dikarya</taxon>
        <taxon>Ascomycota</taxon>
        <taxon>Pezizomycotina</taxon>
        <taxon>Eurotiomycetes</taxon>
        <taxon>Eurotiomycetidae</taxon>
        <taxon>Eurotiales</taxon>
        <taxon>Trichocomaceae</taxon>
        <taxon>Rasamsonia</taxon>
    </lineage>
</organism>
<dbReference type="Pfam" id="PF01040">
    <property type="entry name" value="UbiA"/>
    <property type="match status" value="1"/>
</dbReference>
<proteinExistence type="predicted"/>
<comment type="caution">
    <text evidence="6">The sequence shown here is derived from an EMBL/GenBank/DDBJ whole genome shotgun (WGS) entry which is preliminary data.</text>
</comment>
<feature type="transmembrane region" description="Helical" evidence="5">
    <location>
        <begin position="20"/>
        <end position="47"/>
    </location>
</feature>
<keyword evidence="2 5" id="KW-0812">Transmembrane</keyword>
<dbReference type="PANTHER" id="PTHR42723">
    <property type="entry name" value="CHLOROPHYLL SYNTHASE"/>
    <property type="match status" value="1"/>
</dbReference>
<dbReference type="AlphaFoldDB" id="A0A0F4YRZ9"/>
<evidence type="ECO:0000256" key="5">
    <source>
        <dbReference type="SAM" id="Phobius"/>
    </source>
</evidence>
<dbReference type="EMBL" id="LASV01000262">
    <property type="protein sequence ID" value="KKA20393.1"/>
    <property type="molecule type" value="Genomic_DNA"/>
</dbReference>
<evidence type="ECO:0000256" key="4">
    <source>
        <dbReference type="ARBA" id="ARBA00023136"/>
    </source>
</evidence>
<dbReference type="GO" id="GO:0016020">
    <property type="term" value="C:membrane"/>
    <property type="evidence" value="ECO:0007669"/>
    <property type="project" value="UniProtKB-SubCell"/>
</dbReference>
<dbReference type="PANTHER" id="PTHR42723:SF1">
    <property type="entry name" value="CHLOROPHYLL SYNTHASE, CHLOROPLASTIC"/>
    <property type="match status" value="1"/>
</dbReference>
<comment type="subcellular location">
    <subcellularLocation>
        <location evidence="1">Membrane</location>
        <topology evidence="1">Multi-pass membrane protein</topology>
    </subcellularLocation>
</comment>
<dbReference type="STRING" id="1408163.A0A0F4YRZ9"/>
<feature type="transmembrane region" description="Helical" evidence="5">
    <location>
        <begin position="188"/>
        <end position="208"/>
    </location>
</feature>
<feature type="transmembrane region" description="Helical" evidence="5">
    <location>
        <begin position="112"/>
        <end position="132"/>
    </location>
</feature>
<evidence type="ECO:0000256" key="2">
    <source>
        <dbReference type="ARBA" id="ARBA00022692"/>
    </source>
</evidence>